<organism evidence="3">
    <name type="scientific">Aquifex aeolicus</name>
    <dbReference type="NCBI Taxonomy" id="63363"/>
    <lineage>
        <taxon>Bacteria</taxon>
        <taxon>Pseudomonadati</taxon>
        <taxon>Aquificota</taxon>
        <taxon>Aquificia</taxon>
        <taxon>Aquificales</taxon>
        <taxon>Aquificaceae</taxon>
        <taxon>Aquifex</taxon>
    </lineage>
</organism>
<gene>
    <name evidence="3" type="ORF">ENJ61_06920</name>
</gene>
<protein>
    <submittedName>
        <fullName evidence="3">N-acetyl-gamma-glutamyl-phosphate reductase</fullName>
    </submittedName>
</protein>
<dbReference type="InterPro" id="IPR050085">
    <property type="entry name" value="AGPR"/>
</dbReference>
<proteinExistence type="predicted"/>
<dbReference type="GO" id="GO:0051287">
    <property type="term" value="F:NAD binding"/>
    <property type="evidence" value="ECO:0007669"/>
    <property type="project" value="InterPro"/>
</dbReference>
<accession>A0A7C5L5M0</accession>
<dbReference type="InterPro" id="IPR036291">
    <property type="entry name" value="NAD(P)-bd_dom_sf"/>
</dbReference>
<dbReference type="InterPro" id="IPR000534">
    <property type="entry name" value="Semialdehyde_DH_NAD-bd"/>
</dbReference>
<evidence type="ECO:0000259" key="2">
    <source>
        <dbReference type="SMART" id="SM00859"/>
    </source>
</evidence>
<dbReference type="Proteomes" id="UP000885792">
    <property type="component" value="Unassembled WGS sequence"/>
</dbReference>
<keyword evidence="1" id="KW-0055">Arginine biosynthesis</keyword>
<evidence type="ECO:0000256" key="1">
    <source>
        <dbReference type="ARBA" id="ARBA00022571"/>
    </source>
</evidence>
<dbReference type="PANTHER" id="PTHR32338">
    <property type="entry name" value="N-ACETYL-GAMMA-GLUTAMYL-PHOSPHATE REDUCTASE, CHLOROPLASTIC-RELATED-RELATED"/>
    <property type="match status" value="1"/>
</dbReference>
<dbReference type="SUPFAM" id="SSF51735">
    <property type="entry name" value="NAD(P)-binding Rossmann-fold domains"/>
    <property type="match status" value="1"/>
</dbReference>
<sequence>MEQTLKVALFGVTGYTGAELLRILVRHPGVEVTSLVSSSSAGRTLGEVLPSLSLSPLSSKRLVPEPEEEFDLAFLCLPHEVSLTT</sequence>
<dbReference type="Gene3D" id="3.40.50.720">
    <property type="entry name" value="NAD(P)-binding Rossmann-like Domain"/>
    <property type="match status" value="1"/>
</dbReference>
<feature type="domain" description="Semialdehyde dehydrogenase NAD-binding" evidence="2">
    <location>
        <begin position="6"/>
        <end position="84"/>
    </location>
</feature>
<feature type="non-terminal residue" evidence="3">
    <location>
        <position position="85"/>
    </location>
</feature>
<dbReference type="Pfam" id="PF01118">
    <property type="entry name" value="Semialdhyde_dh"/>
    <property type="match status" value="1"/>
</dbReference>
<dbReference type="SMART" id="SM00859">
    <property type="entry name" value="Semialdhyde_dh"/>
    <property type="match status" value="1"/>
</dbReference>
<dbReference type="GO" id="GO:0006526">
    <property type="term" value="P:L-arginine biosynthetic process"/>
    <property type="evidence" value="ECO:0007669"/>
    <property type="project" value="UniProtKB-KW"/>
</dbReference>
<evidence type="ECO:0000313" key="3">
    <source>
        <dbReference type="EMBL" id="HHJ64625.1"/>
    </source>
</evidence>
<dbReference type="GO" id="GO:0016620">
    <property type="term" value="F:oxidoreductase activity, acting on the aldehyde or oxo group of donors, NAD or NADP as acceptor"/>
    <property type="evidence" value="ECO:0007669"/>
    <property type="project" value="InterPro"/>
</dbReference>
<keyword evidence="1" id="KW-0028">Amino-acid biosynthesis</keyword>
<dbReference type="AlphaFoldDB" id="A0A7C5L5M0"/>
<dbReference type="EMBL" id="DRNB01000250">
    <property type="protein sequence ID" value="HHJ64625.1"/>
    <property type="molecule type" value="Genomic_DNA"/>
</dbReference>
<reference evidence="3" key="1">
    <citation type="journal article" date="2020" name="mSystems">
        <title>Genome- and Community-Level Interaction Insights into Carbon Utilization and Element Cycling Functions of Hydrothermarchaeota in Hydrothermal Sediment.</title>
        <authorList>
            <person name="Zhou Z."/>
            <person name="Liu Y."/>
            <person name="Xu W."/>
            <person name="Pan J."/>
            <person name="Luo Z.H."/>
            <person name="Li M."/>
        </authorList>
    </citation>
    <scope>NUCLEOTIDE SEQUENCE [LARGE SCALE GENOMIC DNA]</scope>
    <source>
        <strain evidence="3">HyVt-501</strain>
    </source>
</reference>
<name>A0A7C5L5M0_AQUAO</name>
<dbReference type="PANTHER" id="PTHR32338:SF10">
    <property type="entry name" value="N-ACETYL-GAMMA-GLUTAMYL-PHOSPHATE REDUCTASE, CHLOROPLASTIC-RELATED"/>
    <property type="match status" value="1"/>
</dbReference>
<comment type="caution">
    <text evidence="3">The sequence shown here is derived from an EMBL/GenBank/DDBJ whole genome shotgun (WGS) entry which is preliminary data.</text>
</comment>